<dbReference type="EMBL" id="LGBR01000001">
    <property type="protein sequence ID" value="KOY50573.1"/>
    <property type="molecule type" value="Genomic_DNA"/>
</dbReference>
<dbReference type="SUPFAM" id="SSF51182">
    <property type="entry name" value="RmlC-like cupins"/>
    <property type="match status" value="1"/>
</dbReference>
<organism evidence="2 4">
    <name type="scientific">Polaribacter dokdonensis DSW-5</name>
    <dbReference type="NCBI Taxonomy" id="1300348"/>
    <lineage>
        <taxon>Bacteria</taxon>
        <taxon>Pseudomonadati</taxon>
        <taxon>Bacteroidota</taxon>
        <taxon>Flavobacteriia</taxon>
        <taxon>Flavobacteriales</taxon>
        <taxon>Flavobacteriaceae</taxon>
    </lineage>
</organism>
<dbReference type="STRING" id="1300348.I602_133"/>
<dbReference type="Proteomes" id="UP000183071">
    <property type="component" value="Unassembled WGS sequence"/>
</dbReference>
<keyword evidence="5" id="KW-1185">Reference proteome</keyword>
<evidence type="ECO:0000313" key="2">
    <source>
        <dbReference type="EMBL" id="KOY50573.1"/>
    </source>
</evidence>
<dbReference type="Proteomes" id="UP000037716">
    <property type="component" value="Unassembled WGS sequence"/>
</dbReference>
<protein>
    <submittedName>
        <fullName evidence="2">Cupin superfamily protein</fullName>
    </submittedName>
</protein>
<feature type="domain" description="DUF985" evidence="1">
    <location>
        <begin position="4"/>
        <end position="143"/>
    </location>
</feature>
<proteinExistence type="predicted"/>
<evidence type="ECO:0000313" key="5">
    <source>
        <dbReference type="Proteomes" id="UP000183071"/>
    </source>
</evidence>
<dbReference type="RefSeq" id="WP_053972856.1">
    <property type="nucleotide sequence ID" value="NZ_FNUE01000002.1"/>
</dbReference>
<evidence type="ECO:0000313" key="3">
    <source>
        <dbReference type="EMBL" id="SEE60950.1"/>
    </source>
</evidence>
<dbReference type="PANTHER" id="PTHR33387">
    <property type="entry name" value="RMLC-LIKE JELLY ROLL FOLD PROTEIN"/>
    <property type="match status" value="1"/>
</dbReference>
<reference evidence="3 5" key="2">
    <citation type="submission" date="2016-10" db="EMBL/GenBank/DDBJ databases">
        <authorList>
            <person name="Varghese N."/>
            <person name="Submissions S."/>
        </authorList>
    </citation>
    <scope>NUCLEOTIDE SEQUENCE [LARGE SCALE GENOMIC DNA]</scope>
    <source>
        <strain evidence="3 5">DSW-5</strain>
    </source>
</reference>
<dbReference type="AlphaFoldDB" id="A0A0M9CE32"/>
<accession>A0A0M9CE32</accession>
<dbReference type="InterPro" id="IPR039935">
    <property type="entry name" value="YML079W-like"/>
</dbReference>
<dbReference type="PANTHER" id="PTHR33387:SF3">
    <property type="entry name" value="DUF985 DOMAIN-CONTAINING PROTEIN"/>
    <property type="match status" value="1"/>
</dbReference>
<dbReference type="OrthoDB" id="9798288at2"/>
<dbReference type="CDD" id="cd06121">
    <property type="entry name" value="cupin_YML079wp"/>
    <property type="match status" value="1"/>
</dbReference>
<evidence type="ECO:0000313" key="4">
    <source>
        <dbReference type="Proteomes" id="UP000037716"/>
    </source>
</evidence>
<dbReference type="Gene3D" id="2.60.120.10">
    <property type="entry name" value="Jelly Rolls"/>
    <property type="match status" value="1"/>
</dbReference>
<sequence length="166" mass="19170">MVAEEIIEHFQLTEHPEGGYFKETYRSSITIKPENLDQKFDGNRNLCTGILFLLTSQKFSAFHKIKQDEVWHFYKGSTLKLHMISPEGDYTFKLIGTNFALGEIPQFTVPAYWYFAAEVIAPKSFCFVGCTVSPGFDFRDFTLPSFQELSKEFPEHKSIIKSLTHH</sequence>
<name>A0A0M9CE32_9FLAO</name>
<dbReference type="InterPro" id="IPR011051">
    <property type="entry name" value="RmlC_Cupin_sf"/>
</dbReference>
<evidence type="ECO:0000259" key="1">
    <source>
        <dbReference type="Pfam" id="PF06172"/>
    </source>
</evidence>
<dbReference type="EMBL" id="FNUE01000002">
    <property type="protein sequence ID" value="SEE60950.1"/>
    <property type="molecule type" value="Genomic_DNA"/>
</dbReference>
<dbReference type="PATRIC" id="fig|1300348.6.peg.135"/>
<comment type="caution">
    <text evidence="2">The sequence shown here is derived from an EMBL/GenBank/DDBJ whole genome shotgun (WGS) entry which is preliminary data.</text>
</comment>
<gene>
    <name evidence="2" type="ORF">I602_133</name>
    <name evidence="3" type="ORF">SAMN05444353_2699</name>
</gene>
<reference evidence="2 4" key="1">
    <citation type="submission" date="2015-07" db="EMBL/GenBank/DDBJ databases">
        <title>Genome of Polaribacter dokdonenesis DSW-5, isolated from seawater off Dokdo in Korea.</title>
        <authorList>
            <person name="Yoon K."/>
            <person name="Song J.Y."/>
            <person name="Kim J.F."/>
        </authorList>
    </citation>
    <scope>NUCLEOTIDE SEQUENCE [LARGE SCALE GENOMIC DNA]</scope>
    <source>
        <strain evidence="2 4">DSW-5</strain>
    </source>
</reference>
<dbReference type="InterPro" id="IPR014710">
    <property type="entry name" value="RmlC-like_jellyroll"/>
</dbReference>
<dbReference type="Pfam" id="PF06172">
    <property type="entry name" value="Cupin_5"/>
    <property type="match status" value="1"/>
</dbReference>
<dbReference type="InterPro" id="IPR009327">
    <property type="entry name" value="Cupin_DUF985"/>
</dbReference>